<protein>
    <submittedName>
        <fullName evidence="1">Uncharacterized protein</fullName>
    </submittedName>
</protein>
<comment type="caution">
    <text evidence="1">The sequence shown here is derived from an EMBL/GenBank/DDBJ whole genome shotgun (WGS) entry which is preliminary data.</text>
</comment>
<evidence type="ECO:0000313" key="2">
    <source>
        <dbReference type="Proteomes" id="UP000294547"/>
    </source>
</evidence>
<dbReference type="EMBL" id="SNXY01000006">
    <property type="protein sequence ID" value="TDP86626.1"/>
    <property type="molecule type" value="Genomic_DNA"/>
</dbReference>
<accession>A0A4R6RLL4</accession>
<proteinExistence type="predicted"/>
<evidence type="ECO:0000313" key="1">
    <source>
        <dbReference type="EMBL" id="TDP86626.1"/>
    </source>
</evidence>
<sequence>MTRVAVFSALVLSWFAFAIASYGQIDSAEAQVAGGYAAPVAAH</sequence>
<dbReference type="AlphaFoldDB" id="A0A4R6RLL4"/>
<dbReference type="Proteomes" id="UP000294547">
    <property type="component" value="Unassembled WGS sequence"/>
</dbReference>
<name>A0A4R6RLL4_9HYPH</name>
<keyword evidence="2" id="KW-1185">Reference proteome</keyword>
<dbReference type="RefSeq" id="WP_281008908.1">
    <property type="nucleotide sequence ID" value="NZ_BSPM01000008.1"/>
</dbReference>
<gene>
    <name evidence="1" type="ORF">EDD54_0505</name>
</gene>
<organism evidence="1 2">
    <name type="scientific">Oharaeibacter diazotrophicus</name>
    <dbReference type="NCBI Taxonomy" id="1920512"/>
    <lineage>
        <taxon>Bacteria</taxon>
        <taxon>Pseudomonadati</taxon>
        <taxon>Pseudomonadota</taxon>
        <taxon>Alphaproteobacteria</taxon>
        <taxon>Hyphomicrobiales</taxon>
        <taxon>Pleomorphomonadaceae</taxon>
        <taxon>Oharaeibacter</taxon>
    </lineage>
</organism>
<reference evidence="1 2" key="1">
    <citation type="submission" date="2019-03" db="EMBL/GenBank/DDBJ databases">
        <title>Genomic Encyclopedia of Type Strains, Phase IV (KMG-IV): sequencing the most valuable type-strain genomes for metagenomic binning, comparative biology and taxonomic classification.</title>
        <authorList>
            <person name="Goeker M."/>
        </authorList>
    </citation>
    <scope>NUCLEOTIDE SEQUENCE [LARGE SCALE GENOMIC DNA]</scope>
    <source>
        <strain evidence="1 2">DSM 102969</strain>
    </source>
</reference>